<evidence type="ECO:0000256" key="2">
    <source>
        <dbReference type="ARBA" id="ARBA00008932"/>
    </source>
</evidence>
<organism evidence="9 10">
    <name type="scientific">Stentor coeruleus</name>
    <dbReference type="NCBI Taxonomy" id="5963"/>
    <lineage>
        <taxon>Eukaryota</taxon>
        <taxon>Sar</taxon>
        <taxon>Alveolata</taxon>
        <taxon>Ciliophora</taxon>
        <taxon>Postciliodesmatophora</taxon>
        <taxon>Heterotrichea</taxon>
        <taxon>Heterotrichida</taxon>
        <taxon>Stentoridae</taxon>
        <taxon>Stentor</taxon>
    </lineage>
</organism>
<dbReference type="Proteomes" id="UP000187209">
    <property type="component" value="Unassembled WGS sequence"/>
</dbReference>
<dbReference type="PROSITE" id="PS50202">
    <property type="entry name" value="MSP"/>
    <property type="match status" value="1"/>
</dbReference>
<dbReference type="SUPFAM" id="SSF49354">
    <property type="entry name" value="PapD-like"/>
    <property type="match status" value="1"/>
</dbReference>
<dbReference type="GO" id="GO:0033149">
    <property type="term" value="F:FFAT motif binding"/>
    <property type="evidence" value="ECO:0007669"/>
    <property type="project" value="TreeGrafter"/>
</dbReference>
<dbReference type="InterPro" id="IPR008962">
    <property type="entry name" value="PapD-like_sf"/>
</dbReference>
<dbReference type="GO" id="GO:0005789">
    <property type="term" value="C:endoplasmic reticulum membrane"/>
    <property type="evidence" value="ECO:0007669"/>
    <property type="project" value="InterPro"/>
</dbReference>
<keyword evidence="5 7" id="KW-0472">Membrane</keyword>
<dbReference type="InterPro" id="IPR000535">
    <property type="entry name" value="MSP_dom"/>
</dbReference>
<evidence type="ECO:0000259" key="8">
    <source>
        <dbReference type="PROSITE" id="PS50202"/>
    </source>
</evidence>
<evidence type="ECO:0000256" key="1">
    <source>
        <dbReference type="ARBA" id="ARBA00004211"/>
    </source>
</evidence>
<proteinExistence type="inferred from homology"/>
<accession>A0A1R2BSP0</accession>
<dbReference type="Pfam" id="PF00635">
    <property type="entry name" value="Motile_Sperm"/>
    <property type="match status" value="1"/>
</dbReference>
<sequence>MNRAGPLVVVNPEDTLVFDCDEVVMKSNILIENVSSSTIAFKIKTNAPKCYKVFPCKGILKKGLSTTLKVKADDYYEAQNHSFMILAQAVKEEEGIPQVWNSSQDIQKIRLRVSFTKETSASESTVDDGSLKALTLENSQLKSELQDLVEELKICRIDTLKHQCELDREFNYPHAFSCFLLGLLLGIFCPYLFF</sequence>
<dbReference type="Gene3D" id="2.60.40.10">
    <property type="entry name" value="Immunoglobulins"/>
    <property type="match status" value="1"/>
</dbReference>
<evidence type="ECO:0000256" key="5">
    <source>
        <dbReference type="ARBA" id="ARBA00023136"/>
    </source>
</evidence>
<evidence type="ECO:0000313" key="10">
    <source>
        <dbReference type="Proteomes" id="UP000187209"/>
    </source>
</evidence>
<keyword evidence="6" id="KW-0175">Coiled coil</keyword>
<evidence type="ECO:0000256" key="6">
    <source>
        <dbReference type="SAM" id="Coils"/>
    </source>
</evidence>
<dbReference type="InterPro" id="IPR013783">
    <property type="entry name" value="Ig-like_fold"/>
</dbReference>
<evidence type="ECO:0000256" key="4">
    <source>
        <dbReference type="ARBA" id="ARBA00022989"/>
    </source>
</evidence>
<dbReference type="AlphaFoldDB" id="A0A1R2BSP0"/>
<evidence type="ECO:0000256" key="3">
    <source>
        <dbReference type="ARBA" id="ARBA00022692"/>
    </source>
</evidence>
<feature type="transmembrane region" description="Helical" evidence="7">
    <location>
        <begin position="172"/>
        <end position="193"/>
    </location>
</feature>
<gene>
    <name evidence="9" type="ORF">SteCoe_20035</name>
</gene>
<dbReference type="OrthoDB" id="264603at2759"/>
<reference evidence="9 10" key="1">
    <citation type="submission" date="2016-11" db="EMBL/GenBank/DDBJ databases">
        <title>The macronuclear genome of Stentor coeruleus: a giant cell with tiny introns.</title>
        <authorList>
            <person name="Slabodnick M."/>
            <person name="Ruby J.G."/>
            <person name="Reiff S.B."/>
            <person name="Swart E.C."/>
            <person name="Gosai S."/>
            <person name="Prabakaran S."/>
            <person name="Witkowska E."/>
            <person name="Larue G.E."/>
            <person name="Fisher S."/>
            <person name="Freeman R.M."/>
            <person name="Gunawardena J."/>
            <person name="Chu W."/>
            <person name="Stover N.A."/>
            <person name="Gregory B.D."/>
            <person name="Nowacki M."/>
            <person name="Derisi J."/>
            <person name="Roy S.W."/>
            <person name="Marshall W.F."/>
            <person name="Sood P."/>
        </authorList>
    </citation>
    <scope>NUCLEOTIDE SEQUENCE [LARGE SCALE GENOMIC DNA]</scope>
    <source>
        <strain evidence="9">WM001</strain>
    </source>
</reference>
<dbReference type="GO" id="GO:0005886">
    <property type="term" value="C:plasma membrane"/>
    <property type="evidence" value="ECO:0007669"/>
    <property type="project" value="TreeGrafter"/>
</dbReference>
<protein>
    <recommendedName>
        <fullName evidence="8">MSP domain-containing protein</fullName>
    </recommendedName>
</protein>
<evidence type="ECO:0000313" key="9">
    <source>
        <dbReference type="EMBL" id="OMJ79839.1"/>
    </source>
</evidence>
<dbReference type="PANTHER" id="PTHR10809">
    <property type="entry name" value="VESICLE-ASSOCIATED MEMBRANE PROTEIN-ASSOCIATED PROTEIN"/>
    <property type="match status" value="1"/>
</dbReference>
<dbReference type="GO" id="GO:0090158">
    <property type="term" value="P:endoplasmic reticulum membrane organization"/>
    <property type="evidence" value="ECO:0007669"/>
    <property type="project" value="TreeGrafter"/>
</dbReference>
<comment type="subcellular location">
    <subcellularLocation>
        <location evidence="1">Membrane</location>
        <topology evidence="1">Single-pass type IV membrane protein</topology>
    </subcellularLocation>
</comment>
<feature type="domain" description="MSP" evidence="8">
    <location>
        <begin position="7"/>
        <end position="118"/>
    </location>
</feature>
<comment type="similarity">
    <text evidence="2">Belongs to the VAMP-associated protein (VAP) (TC 9.B.17) family.</text>
</comment>
<comment type="caution">
    <text evidence="9">The sequence shown here is derived from an EMBL/GenBank/DDBJ whole genome shotgun (WGS) entry which is preliminary data.</text>
</comment>
<dbReference type="GO" id="GO:0061817">
    <property type="term" value="P:endoplasmic reticulum-plasma membrane tethering"/>
    <property type="evidence" value="ECO:0007669"/>
    <property type="project" value="TreeGrafter"/>
</dbReference>
<feature type="coiled-coil region" evidence="6">
    <location>
        <begin position="131"/>
        <end position="158"/>
    </location>
</feature>
<dbReference type="InterPro" id="IPR016763">
    <property type="entry name" value="VAP"/>
</dbReference>
<name>A0A1R2BSP0_9CILI</name>
<dbReference type="PANTHER" id="PTHR10809:SF6">
    <property type="entry name" value="AT11025P-RELATED"/>
    <property type="match status" value="1"/>
</dbReference>
<dbReference type="EMBL" id="MPUH01000451">
    <property type="protein sequence ID" value="OMJ79839.1"/>
    <property type="molecule type" value="Genomic_DNA"/>
</dbReference>
<keyword evidence="4 7" id="KW-1133">Transmembrane helix</keyword>
<keyword evidence="3 7" id="KW-0812">Transmembrane</keyword>
<keyword evidence="10" id="KW-1185">Reference proteome</keyword>
<evidence type="ECO:0000256" key="7">
    <source>
        <dbReference type="SAM" id="Phobius"/>
    </source>
</evidence>